<name>A0A6B0UGT3_IXORI</name>
<sequence length="90" mass="9995">MGRSPTSRSPDGLLLVLSFRLCFFVGTSFIVSKTKYHSIVFFSHACTTTSGSWKLGRECVNKGNCLSLSRFTLSRASSNCKVRGRVVRVR</sequence>
<accession>A0A6B0UGT3</accession>
<proteinExistence type="predicted"/>
<keyword evidence="1" id="KW-0812">Transmembrane</keyword>
<evidence type="ECO:0000256" key="1">
    <source>
        <dbReference type="SAM" id="Phobius"/>
    </source>
</evidence>
<evidence type="ECO:0000313" key="2">
    <source>
        <dbReference type="EMBL" id="MXU86323.1"/>
    </source>
</evidence>
<keyword evidence="1" id="KW-0472">Membrane</keyword>
<organism evidence="2">
    <name type="scientific">Ixodes ricinus</name>
    <name type="common">Common tick</name>
    <name type="synonym">Acarus ricinus</name>
    <dbReference type="NCBI Taxonomy" id="34613"/>
    <lineage>
        <taxon>Eukaryota</taxon>
        <taxon>Metazoa</taxon>
        <taxon>Ecdysozoa</taxon>
        <taxon>Arthropoda</taxon>
        <taxon>Chelicerata</taxon>
        <taxon>Arachnida</taxon>
        <taxon>Acari</taxon>
        <taxon>Parasitiformes</taxon>
        <taxon>Ixodida</taxon>
        <taxon>Ixodoidea</taxon>
        <taxon>Ixodidae</taxon>
        <taxon>Ixodinae</taxon>
        <taxon>Ixodes</taxon>
    </lineage>
</organism>
<feature type="transmembrane region" description="Helical" evidence="1">
    <location>
        <begin position="12"/>
        <end position="31"/>
    </location>
</feature>
<reference evidence="2" key="1">
    <citation type="submission" date="2019-12" db="EMBL/GenBank/DDBJ databases">
        <title>An insight into the sialome of adult female Ixodes ricinus ticks feeding for 6 days.</title>
        <authorList>
            <person name="Perner J."/>
            <person name="Ribeiro J.M.C."/>
        </authorList>
    </citation>
    <scope>NUCLEOTIDE SEQUENCE</scope>
    <source>
        <strain evidence="2">Semi-engorged</strain>
        <tissue evidence="2">Salivary glands</tissue>
    </source>
</reference>
<dbReference type="AlphaFoldDB" id="A0A6B0UGT3"/>
<dbReference type="EMBL" id="GIFC01004240">
    <property type="protein sequence ID" value="MXU86323.1"/>
    <property type="molecule type" value="Transcribed_RNA"/>
</dbReference>
<keyword evidence="1" id="KW-1133">Transmembrane helix</keyword>
<protein>
    <submittedName>
        <fullName evidence="2">Putative secreted protein</fullName>
    </submittedName>
</protein>